<gene>
    <name evidence="4" type="ORF">H8696_08800</name>
</gene>
<dbReference type="GO" id="GO:0005524">
    <property type="term" value="F:ATP binding"/>
    <property type="evidence" value="ECO:0007669"/>
    <property type="project" value="UniProtKB-KW"/>
</dbReference>
<dbReference type="Pfam" id="PF00005">
    <property type="entry name" value="ABC_tran"/>
    <property type="match status" value="2"/>
</dbReference>
<accession>A0A926D6V9</accession>
<dbReference type="PROSITE" id="PS50893">
    <property type="entry name" value="ABC_TRANSPORTER_2"/>
    <property type="match status" value="2"/>
</dbReference>
<dbReference type="InterPro" id="IPR051309">
    <property type="entry name" value="ABCF_ATPase"/>
</dbReference>
<organism evidence="4 5">
    <name type="scientific">Gehongia tenuis</name>
    <dbReference type="NCBI Taxonomy" id="2763655"/>
    <lineage>
        <taxon>Bacteria</taxon>
        <taxon>Bacillati</taxon>
        <taxon>Bacillota</taxon>
        <taxon>Clostridia</taxon>
        <taxon>Christensenellales</taxon>
        <taxon>Christensenellaceae</taxon>
        <taxon>Gehongia</taxon>
    </lineage>
</organism>
<feature type="domain" description="ABC transporter" evidence="3">
    <location>
        <begin position="4"/>
        <end position="256"/>
    </location>
</feature>
<evidence type="ECO:0000259" key="3">
    <source>
        <dbReference type="PROSITE" id="PS50893"/>
    </source>
</evidence>
<dbReference type="Pfam" id="PF12848">
    <property type="entry name" value="ABC_tran_Xtn"/>
    <property type="match status" value="1"/>
</dbReference>
<proteinExistence type="predicted"/>
<dbReference type="FunFam" id="3.40.50.300:FF:000011">
    <property type="entry name" value="Putative ABC transporter ATP-binding component"/>
    <property type="match status" value="1"/>
</dbReference>
<dbReference type="InterPro" id="IPR003439">
    <property type="entry name" value="ABC_transporter-like_ATP-bd"/>
</dbReference>
<dbReference type="Proteomes" id="UP000623172">
    <property type="component" value="Unassembled WGS sequence"/>
</dbReference>
<dbReference type="SUPFAM" id="SSF52540">
    <property type="entry name" value="P-loop containing nucleoside triphosphate hydrolases"/>
    <property type="match status" value="2"/>
</dbReference>
<evidence type="ECO:0000256" key="2">
    <source>
        <dbReference type="ARBA" id="ARBA00022840"/>
    </source>
</evidence>
<dbReference type="GO" id="GO:0016887">
    <property type="term" value="F:ATP hydrolysis activity"/>
    <property type="evidence" value="ECO:0007669"/>
    <property type="project" value="InterPro"/>
</dbReference>
<dbReference type="PANTHER" id="PTHR42855:SF2">
    <property type="entry name" value="DRUG RESISTANCE ABC TRANSPORTER,ATP-BINDING PROTEIN"/>
    <property type="match status" value="1"/>
</dbReference>
<dbReference type="AlphaFoldDB" id="A0A926D6V9"/>
<keyword evidence="1" id="KW-0547">Nucleotide-binding</keyword>
<protein>
    <submittedName>
        <fullName evidence="4">ABC-F family ATP-binding cassette domain-containing protein</fullName>
    </submittedName>
</protein>
<dbReference type="RefSeq" id="WP_249316768.1">
    <property type="nucleotide sequence ID" value="NZ_JACRSR010000003.1"/>
</dbReference>
<dbReference type="InterPro" id="IPR027417">
    <property type="entry name" value="P-loop_NTPase"/>
</dbReference>
<feature type="domain" description="ABC transporter" evidence="3">
    <location>
        <begin position="320"/>
        <end position="511"/>
    </location>
</feature>
<dbReference type="PANTHER" id="PTHR42855">
    <property type="entry name" value="ABC TRANSPORTER ATP-BINDING SUBUNIT"/>
    <property type="match status" value="1"/>
</dbReference>
<dbReference type="PROSITE" id="PS00211">
    <property type="entry name" value="ABC_TRANSPORTER_1"/>
    <property type="match status" value="2"/>
</dbReference>
<keyword evidence="5" id="KW-1185">Reference proteome</keyword>
<dbReference type="EMBL" id="JACRSR010000003">
    <property type="protein sequence ID" value="MBC8531944.1"/>
    <property type="molecule type" value="Genomic_DNA"/>
</dbReference>
<dbReference type="InterPro" id="IPR032781">
    <property type="entry name" value="ABC_tran_Xtn"/>
</dbReference>
<dbReference type="SMART" id="SM00382">
    <property type="entry name" value="AAA"/>
    <property type="match status" value="2"/>
</dbReference>
<evidence type="ECO:0000313" key="5">
    <source>
        <dbReference type="Proteomes" id="UP000623172"/>
    </source>
</evidence>
<sequence>MSLLEIKDLCHMYGDKTLYKNASLELYKGEHLGVVGQNGVGKSTLIGILTGEVVPDVGDVRWQSGVRIGYLDQHAQINGKITLLDYLKSAFDLLYSLEREMHHLYEAYASTGEERLLDRAARSQIQLENADFYELDVKIARVMTGLGLTALGGEKPLREMSGGQRAKAVLAKLLLETPDVLLLDEPTNFLDSEHVDWLSDYLAAFPNAFVVVSHDHGFLDRVTTCICDIEGETMRKYHGRFSDFVVQKQHFREDYIRQYTAQQRKIEQTEAYIQKNIAGVNSKMAKGRRKQLERMERMPPPSFTAARPTFIFPHLPLCAAHTLEVQRLVVGYDYPLLPALGFTVGCGEKLVITGFNGIGKSTLLKTLMGEIPALSGSYRFGERVVVGYGAQDLLWEEPGLTPMEIVMGQFGFTIKEARKHLALCGVKRDHSIQAVGTLSGGEQSKVKLSLITARPHNFLILDEPTNHLDVESKQALQEALTAFPGSVILVSHEPAFYRSWADRVFDIERECKR</sequence>
<name>A0A926D6V9_9FIRM</name>
<comment type="caution">
    <text evidence="4">The sequence shown here is derived from an EMBL/GenBank/DDBJ whole genome shotgun (WGS) entry which is preliminary data.</text>
</comment>
<evidence type="ECO:0000313" key="4">
    <source>
        <dbReference type="EMBL" id="MBC8531944.1"/>
    </source>
</evidence>
<reference evidence="4" key="1">
    <citation type="submission" date="2020-08" db="EMBL/GenBank/DDBJ databases">
        <title>Genome public.</title>
        <authorList>
            <person name="Liu C."/>
            <person name="Sun Q."/>
        </authorList>
    </citation>
    <scope>NUCLEOTIDE SEQUENCE</scope>
    <source>
        <strain evidence="4">NSJ-53</strain>
    </source>
</reference>
<dbReference type="InterPro" id="IPR003593">
    <property type="entry name" value="AAA+_ATPase"/>
</dbReference>
<dbReference type="InterPro" id="IPR017871">
    <property type="entry name" value="ABC_transporter-like_CS"/>
</dbReference>
<evidence type="ECO:0000256" key="1">
    <source>
        <dbReference type="ARBA" id="ARBA00022741"/>
    </source>
</evidence>
<keyword evidence="2 4" id="KW-0067">ATP-binding</keyword>
<dbReference type="Gene3D" id="3.40.50.300">
    <property type="entry name" value="P-loop containing nucleotide triphosphate hydrolases"/>
    <property type="match status" value="2"/>
</dbReference>
<dbReference type="CDD" id="cd03221">
    <property type="entry name" value="ABCF_EF-3"/>
    <property type="match status" value="2"/>
</dbReference>